<sequence length="753" mass="83494">MKPGTKVGRACQRCRRQKLKCDVQRPCTLCSRAGTECISSEPTAEGHEAPQRERPGRNRARVGVTDRMIDRDTQDTQDTQTRNRSVGADNGAVPLTSYTGSPCEIPFISRSTMGLVADAFEYHNASAVPSAQYSANTRSSAFPAMAGATPCTDNSYLQSIPGASPAVGRKRKRNPAQSFADRRLRTVLPSKQVADLLVDNYFDQIHWFMLLFHQTQFRETVQNTYDKIQSKEHVTLVRLSVVLASMALSLRYVDDALEKRLRDLGVHADALLDEILAALRLGILEIMSQGCLESVQTCVLLGTYYLYHGEAQLAWPLCGCGLRIAQAIGLHRKVPVATGTARDPRLQMGQIIQSRKRCWWAIYEIETFCSMLYGFPLSISDADCDIEVLDTHDLWSDSTREPAARRPSLLYFKSAMSELSKIIKTALTELYSLRGRPVADLVNPEGESSLKNLLNKITNLSSTLHEWYNGLPDTLRLWNIDGSTEAKLFLDSALDDESVFKKDFTAKILRLQALTLHLAYNNTIIIIHRPILSHRLFGVVSPQSDIALLKDRLQQSIQACQTAALEMSSVGATEAFSKASHTYAVTFIALHLLAAGVTLSIMATLNPLSKESHEAKNGLRKLMGIHAALKAKCIVAEQGTEVLKKLISLVMAKEMHHMMNCSLVEEPTLAPATSQESRLSPTFLIPNVTTHTDSGSREPAPRMCAEQGLDSNTEYLNMDSNASLNSPLMNILMNGWFHLSLYHITSSYVHLLL</sequence>
<dbReference type="GO" id="GO:0008270">
    <property type="term" value="F:zinc ion binding"/>
    <property type="evidence" value="ECO:0007669"/>
    <property type="project" value="InterPro"/>
</dbReference>
<evidence type="ECO:0000256" key="3">
    <source>
        <dbReference type="SAM" id="MobiDB-lite"/>
    </source>
</evidence>
<accession>A0A439CWK9</accession>
<dbReference type="InterPro" id="IPR050987">
    <property type="entry name" value="AtrR-like"/>
</dbReference>
<dbReference type="PROSITE" id="PS00463">
    <property type="entry name" value="ZN2_CY6_FUNGAL_1"/>
    <property type="match status" value="1"/>
</dbReference>
<dbReference type="SUPFAM" id="SSF57701">
    <property type="entry name" value="Zn2/Cys6 DNA-binding domain"/>
    <property type="match status" value="1"/>
</dbReference>
<dbReference type="GO" id="GO:0003677">
    <property type="term" value="F:DNA binding"/>
    <property type="evidence" value="ECO:0007669"/>
    <property type="project" value="InterPro"/>
</dbReference>
<dbReference type="PROSITE" id="PS50048">
    <property type="entry name" value="ZN2_CY6_FUNGAL_2"/>
    <property type="match status" value="1"/>
</dbReference>
<dbReference type="PANTHER" id="PTHR46910">
    <property type="entry name" value="TRANSCRIPTION FACTOR PDR1"/>
    <property type="match status" value="1"/>
</dbReference>
<evidence type="ECO:0000313" key="5">
    <source>
        <dbReference type="EMBL" id="RWA06530.1"/>
    </source>
</evidence>
<name>A0A439CWK9_9PEZI</name>
<proteinExistence type="predicted"/>
<dbReference type="CDD" id="cd00067">
    <property type="entry name" value="GAL4"/>
    <property type="match status" value="1"/>
</dbReference>
<dbReference type="AlphaFoldDB" id="A0A439CWK9"/>
<feature type="domain" description="Zn(2)-C6 fungal-type" evidence="4">
    <location>
        <begin position="10"/>
        <end position="39"/>
    </location>
</feature>
<keyword evidence="1" id="KW-0479">Metal-binding</keyword>
<dbReference type="Gene3D" id="4.10.240.10">
    <property type="entry name" value="Zn(2)-C6 fungal-type DNA-binding domain"/>
    <property type="match status" value="1"/>
</dbReference>
<evidence type="ECO:0000256" key="1">
    <source>
        <dbReference type="ARBA" id="ARBA00022723"/>
    </source>
</evidence>
<evidence type="ECO:0000259" key="4">
    <source>
        <dbReference type="PROSITE" id="PS50048"/>
    </source>
</evidence>
<gene>
    <name evidence="5" type="ORF">EKO27_g8575</name>
</gene>
<dbReference type="EMBL" id="RYZI01000328">
    <property type="protein sequence ID" value="RWA06530.1"/>
    <property type="molecule type" value="Genomic_DNA"/>
</dbReference>
<dbReference type="PANTHER" id="PTHR46910:SF17">
    <property type="entry name" value="SCFA-RELATED"/>
    <property type="match status" value="1"/>
</dbReference>
<dbReference type="InterPro" id="IPR036864">
    <property type="entry name" value="Zn2-C6_fun-type_DNA-bd_sf"/>
</dbReference>
<evidence type="ECO:0000256" key="2">
    <source>
        <dbReference type="ARBA" id="ARBA00023242"/>
    </source>
</evidence>
<dbReference type="SMART" id="SM00906">
    <property type="entry name" value="Fungal_trans"/>
    <property type="match status" value="1"/>
</dbReference>
<comment type="caution">
    <text evidence="5">The sequence shown here is derived from an EMBL/GenBank/DDBJ whole genome shotgun (WGS) entry which is preliminary data.</text>
</comment>
<reference evidence="5 6" key="1">
    <citation type="submission" date="2018-12" db="EMBL/GenBank/DDBJ databases">
        <title>Draft genome sequence of Xylaria grammica IHI A82.</title>
        <authorList>
            <person name="Buettner E."/>
            <person name="Kellner H."/>
        </authorList>
    </citation>
    <scope>NUCLEOTIDE SEQUENCE [LARGE SCALE GENOMIC DNA]</scope>
    <source>
        <strain evidence="5 6">IHI A82</strain>
    </source>
</reference>
<protein>
    <recommendedName>
        <fullName evidence="4">Zn(2)-C6 fungal-type domain-containing protein</fullName>
    </recommendedName>
</protein>
<organism evidence="5 6">
    <name type="scientific">Xylaria grammica</name>
    <dbReference type="NCBI Taxonomy" id="363999"/>
    <lineage>
        <taxon>Eukaryota</taxon>
        <taxon>Fungi</taxon>
        <taxon>Dikarya</taxon>
        <taxon>Ascomycota</taxon>
        <taxon>Pezizomycotina</taxon>
        <taxon>Sordariomycetes</taxon>
        <taxon>Xylariomycetidae</taxon>
        <taxon>Xylariales</taxon>
        <taxon>Xylariaceae</taxon>
        <taxon>Xylaria</taxon>
    </lineage>
</organism>
<keyword evidence="6" id="KW-1185">Reference proteome</keyword>
<dbReference type="GO" id="GO:0006351">
    <property type="term" value="P:DNA-templated transcription"/>
    <property type="evidence" value="ECO:0007669"/>
    <property type="project" value="InterPro"/>
</dbReference>
<evidence type="ECO:0000313" key="6">
    <source>
        <dbReference type="Proteomes" id="UP000286045"/>
    </source>
</evidence>
<dbReference type="InterPro" id="IPR001138">
    <property type="entry name" value="Zn2Cys6_DnaBD"/>
</dbReference>
<dbReference type="InterPro" id="IPR007219">
    <property type="entry name" value="XnlR_reg_dom"/>
</dbReference>
<dbReference type="CDD" id="cd12148">
    <property type="entry name" value="fungal_TF_MHR"/>
    <property type="match status" value="1"/>
</dbReference>
<dbReference type="Proteomes" id="UP000286045">
    <property type="component" value="Unassembled WGS sequence"/>
</dbReference>
<feature type="compositionally biased region" description="Basic and acidic residues" evidence="3">
    <location>
        <begin position="44"/>
        <end position="56"/>
    </location>
</feature>
<keyword evidence="2" id="KW-0539">Nucleus</keyword>
<dbReference type="Pfam" id="PF04082">
    <property type="entry name" value="Fungal_trans"/>
    <property type="match status" value="1"/>
</dbReference>
<feature type="region of interest" description="Disordered" evidence="3">
    <location>
        <begin position="40"/>
        <end position="93"/>
    </location>
</feature>
<dbReference type="Pfam" id="PF00172">
    <property type="entry name" value="Zn_clus"/>
    <property type="match status" value="1"/>
</dbReference>
<dbReference type="GO" id="GO:0000981">
    <property type="term" value="F:DNA-binding transcription factor activity, RNA polymerase II-specific"/>
    <property type="evidence" value="ECO:0007669"/>
    <property type="project" value="InterPro"/>
</dbReference>
<dbReference type="SMART" id="SM00066">
    <property type="entry name" value="GAL4"/>
    <property type="match status" value="1"/>
</dbReference>